<keyword evidence="2" id="KW-0472">Membrane</keyword>
<proteinExistence type="predicted"/>
<name>A0ABW4TCB9_9ACTN</name>
<accession>A0ABW4TCB9</accession>
<keyword evidence="4" id="KW-1185">Reference proteome</keyword>
<gene>
    <name evidence="3" type="ORF">ACFSKW_49990</name>
</gene>
<organism evidence="3 4">
    <name type="scientific">Nonomuraea mangrovi</name>
    <dbReference type="NCBI Taxonomy" id="2316207"/>
    <lineage>
        <taxon>Bacteria</taxon>
        <taxon>Bacillati</taxon>
        <taxon>Actinomycetota</taxon>
        <taxon>Actinomycetes</taxon>
        <taxon>Streptosporangiales</taxon>
        <taxon>Streptosporangiaceae</taxon>
        <taxon>Nonomuraea</taxon>
    </lineage>
</organism>
<feature type="transmembrane region" description="Helical" evidence="2">
    <location>
        <begin position="34"/>
        <end position="58"/>
    </location>
</feature>
<keyword evidence="2" id="KW-1133">Transmembrane helix</keyword>
<evidence type="ECO:0000313" key="4">
    <source>
        <dbReference type="Proteomes" id="UP001597368"/>
    </source>
</evidence>
<evidence type="ECO:0000256" key="2">
    <source>
        <dbReference type="SAM" id="Phobius"/>
    </source>
</evidence>
<feature type="region of interest" description="Disordered" evidence="1">
    <location>
        <begin position="83"/>
        <end position="105"/>
    </location>
</feature>
<feature type="compositionally biased region" description="Low complexity" evidence="1">
    <location>
        <begin position="88"/>
        <end position="105"/>
    </location>
</feature>
<reference evidence="4" key="1">
    <citation type="journal article" date="2019" name="Int. J. Syst. Evol. Microbiol.">
        <title>The Global Catalogue of Microorganisms (GCM) 10K type strain sequencing project: providing services to taxonomists for standard genome sequencing and annotation.</title>
        <authorList>
            <consortium name="The Broad Institute Genomics Platform"/>
            <consortium name="The Broad Institute Genome Sequencing Center for Infectious Disease"/>
            <person name="Wu L."/>
            <person name="Ma J."/>
        </authorList>
    </citation>
    <scope>NUCLEOTIDE SEQUENCE [LARGE SCALE GENOMIC DNA]</scope>
    <source>
        <strain evidence="4">ICMP 6774ER</strain>
    </source>
</reference>
<dbReference type="Pfam" id="PF12730">
    <property type="entry name" value="ABC2_membrane_4"/>
    <property type="match status" value="1"/>
</dbReference>
<comment type="caution">
    <text evidence="3">The sequence shown here is derived from an EMBL/GenBank/DDBJ whole genome shotgun (WGS) entry which is preliminary data.</text>
</comment>
<keyword evidence="2" id="KW-0812">Transmembrane</keyword>
<evidence type="ECO:0000313" key="3">
    <source>
        <dbReference type="EMBL" id="MFD1939620.1"/>
    </source>
</evidence>
<dbReference type="RefSeq" id="WP_379582070.1">
    <property type="nucleotide sequence ID" value="NZ_JBHUFV010000089.1"/>
</dbReference>
<dbReference type="Proteomes" id="UP001597368">
    <property type="component" value="Unassembled WGS sequence"/>
</dbReference>
<protein>
    <submittedName>
        <fullName evidence="3">ABC transporter permease</fullName>
    </submittedName>
</protein>
<evidence type="ECO:0000256" key="1">
    <source>
        <dbReference type="SAM" id="MobiDB-lite"/>
    </source>
</evidence>
<dbReference type="EMBL" id="JBHUFV010000089">
    <property type="protein sequence ID" value="MFD1939620.1"/>
    <property type="molecule type" value="Genomic_DNA"/>
</dbReference>
<sequence>MIAIWLFGREFSDHTAKDLLALPASRAAIVAAKFTLAAAWALVLAAGTAAGGLLLGALLALPGWSVQAAAAGVVRILVAAAPPMPSLGRSGTARRAAPAGRTPGR</sequence>